<protein>
    <submittedName>
        <fullName evidence="2">Uncharacterized protein</fullName>
    </submittedName>
</protein>
<keyword evidence="1" id="KW-0812">Transmembrane</keyword>
<reference evidence="2 3" key="1">
    <citation type="submission" date="2016-04" db="EMBL/GenBank/DDBJ databases">
        <title>Genome sequence of Clostridium magnum DSM 2767.</title>
        <authorList>
            <person name="Poehlein A."/>
            <person name="Uhlig R."/>
            <person name="Fischer R."/>
            <person name="Bahl H."/>
            <person name="Daniel R."/>
        </authorList>
    </citation>
    <scope>NUCLEOTIDE SEQUENCE [LARGE SCALE GENOMIC DNA]</scope>
    <source>
        <strain evidence="2 3">DSM 2767</strain>
    </source>
</reference>
<comment type="caution">
    <text evidence="2">The sequence shown here is derived from an EMBL/GenBank/DDBJ whole genome shotgun (WGS) entry which is preliminary data.</text>
</comment>
<sequence>MEKFLFPWESHVMRNYPLAMPIFLFILGTMLSIITWVRQKKQ</sequence>
<dbReference type="AlphaFoldDB" id="A0A162QWA6"/>
<keyword evidence="3" id="KW-1185">Reference proteome</keyword>
<dbReference type="PATRIC" id="fig|1121326.3.peg.5607"/>
<feature type="transmembrane region" description="Helical" evidence="1">
    <location>
        <begin position="16"/>
        <end position="37"/>
    </location>
</feature>
<keyword evidence="1" id="KW-0472">Membrane</keyword>
<keyword evidence="1" id="KW-1133">Transmembrane helix</keyword>
<accession>A0A162QWA6</accession>
<dbReference type="Proteomes" id="UP000076603">
    <property type="component" value="Unassembled WGS sequence"/>
</dbReference>
<evidence type="ECO:0000313" key="2">
    <source>
        <dbReference type="EMBL" id="KZL89061.1"/>
    </source>
</evidence>
<organism evidence="2 3">
    <name type="scientific">Clostridium magnum DSM 2767</name>
    <dbReference type="NCBI Taxonomy" id="1121326"/>
    <lineage>
        <taxon>Bacteria</taxon>
        <taxon>Bacillati</taxon>
        <taxon>Bacillota</taxon>
        <taxon>Clostridia</taxon>
        <taxon>Eubacteriales</taxon>
        <taxon>Clostridiaceae</taxon>
        <taxon>Clostridium</taxon>
    </lineage>
</organism>
<evidence type="ECO:0000313" key="3">
    <source>
        <dbReference type="Proteomes" id="UP000076603"/>
    </source>
</evidence>
<dbReference type="EMBL" id="LWAE01000011">
    <property type="protein sequence ID" value="KZL89061.1"/>
    <property type="molecule type" value="Genomic_DNA"/>
</dbReference>
<gene>
    <name evidence="2" type="ORF">CLMAG_55460</name>
</gene>
<evidence type="ECO:0000256" key="1">
    <source>
        <dbReference type="SAM" id="Phobius"/>
    </source>
</evidence>
<proteinExistence type="predicted"/>
<dbReference type="RefSeq" id="WP_278331736.1">
    <property type="nucleotide sequence ID" value="NZ_FQXL01000026.1"/>
</dbReference>
<dbReference type="STRING" id="1121326.CLMAG_55460"/>
<name>A0A162QWA6_9CLOT</name>